<accession>A0A450WRA8</accession>
<reference evidence="1" key="1">
    <citation type="submission" date="2019-02" db="EMBL/GenBank/DDBJ databases">
        <authorList>
            <person name="Gruber-Vodicka R. H."/>
            <person name="Seah K. B. B."/>
        </authorList>
    </citation>
    <scope>NUCLEOTIDE SEQUENCE</scope>
    <source>
        <strain evidence="1">BECK_BY7</strain>
    </source>
</reference>
<dbReference type="EMBL" id="CAADFN010000059">
    <property type="protein sequence ID" value="VFK19550.1"/>
    <property type="molecule type" value="Genomic_DNA"/>
</dbReference>
<gene>
    <name evidence="1" type="ORF">BECKLFY1418C_GA0070996_105920</name>
</gene>
<organism evidence="1">
    <name type="scientific">Candidatus Kentrum sp. LFY</name>
    <dbReference type="NCBI Taxonomy" id="2126342"/>
    <lineage>
        <taxon>Bacteria</taxon>
        <taxon>Pseudomonadati</taxon>
        <taxon>Pseudomonadota</taxon>
        <taxon>Gammaproteobacteria</taxon>
        <taxon>Candidatus Kentrum</taxon>
    </lineage>
</organism>
<dbReference type="AlphaFoldDB" id="A0A450WRA8"/>
<protein>
    <submittedName>
        <fullName evidence="1">Uncharacterized protein</fullName>
    </submittedName>
</protein>
<sequence length="118" mass="13583">MLPCVKRMAGRADLDVEGIIGKRGFRLEVIATAADYRDFVIRGMDIWFHRTDFRLLPWDFGMKMRMLLPGTFGHGMILTPGGIDCDELQAKFRQHATHSGVFMAYVCACRLIWLDFRL</sequence>
<name>A0A450WRA8_9GAMM</name>
<proteinExistence type="predicted"/>
<evidence type="ECO:0000313" key="1">
    <source>
        <dbReference type="EMBL" id="VFK19550.1"/>
    </source>
</evidence>